<evidence type="ECO:0000256" key="1">
    <source>
        <dbReference type="SAM" id="MobiDB-lite"/>
    </source>
</evidence>
<proteinExistence type="predicted"/>
<gene>
    <name evidence="2" type="ORF">G2W53_030228</name>
</gene>
<evidence type="ECO:0000313" key="2">
    <source>
        <dbReference type="EMBL" id="KAF7816259.1"/>
    </source>
</evidence>
<feature type="compositionally biased region" description="Low complexity" evidence="1">
    <location>
        <begin position="19"/>
        <end position="34"/>
    </location>
</feature>
<dbReference type="Proteomes" id="UP000634136">
    <property type="component" value="Unassembled WGS sequence"/>
</dbReference>
<dbReference type="AlphaFoldDB" id="A0A834WGI6"/>
<protein>
    <submittedName>
        <fullName evidence="2">Uncharacterized protein</fullName>
    </submittedName>
</protein>
<keyword evidence="3" id="KW-1185">Reference proteome</keyword>
<name>A0A834WGI6_9FABA</name>
<organism evidence="2 3">
    <name type="scientific">Senna tora</name>
    <dbReference type="NCBI Taxonomy" id="362788"/>
    <lineage>
        <taxon>Eukaryota</taxon>
        <taxon>Viridiplantae</taxon>
        <taxon>Streptophyta</taxon>
        <taxon>Embryophyta</taxon>
        <taxon>Tracheophyta</taxon>
        <taxon>Spermatophyta</taxon>
        <taxon>Magnoliopsida</taxon>
        <taxon>eudicotyledons</taxon>
        <taxon>Gunneridae</taxon>
        <taxon>Pentapetalae</taxon>
        <taxon>rosids</taxon>
        <taxon>fabids</taxon>
        <taxon>Fabales</taxon>
        <taxon>Fabaceae</taxon>
        <taxon>Caesalpinioideae</taxon>
        <taxon>Cassia clade</taxon>
        <taxon>Senna</taxon>
    </lineage>
</organism>
<feature type="region of interest" description="Disordered" evidence="1">
    <location>
        <begin position="19"/>
        <end position="47"/>
    </location>
</feature>
<comment type="caution">
    <text evidence="2">The sequence shown here is derived from an EMBL/GenBank/DDBJ whole genome shotgun (WGS) entry which is preliminary data.</text>
</comment>
<accession>A0A834WGI6</accession>
<reference evidence="2" key="1">
    <citation type="submission" date="2020-09" db="EMBL/GenBank/DDBJ databases">
        <title>Genome-Enabled Discovery of Anthraquinone Biosynthesis in Senna tora.</title>
        <authorList>
            <person name="Kang S.-H."/>
            <person name="Pandey R.P."/>
            <person name="Lee C.-M."/>
            <person name="Sim J.-S."/>
            <person name="Jeong J.-T."/>
            <person name="Choi B.-S."/>
            <person name="Jung M."/>
            <person name="Ginzburg D."/>
            <person name="Zhao K."/>
            <person name="Won S.Y."/>
            <person name="Oh T.-J."/>
            <person name="Yu Y."/>
            <person name="Kim N.-H."/>
            <person name="Lee O.R."/>
            <person name="Lee T.-H."/>
            <person name="Bashyal P."/>
            <person name="Kim T.-S."/>
            <person name="Lee W.-H."/>
            <person name="Kawkins C."/>
            <person name="Kim C.-K."/>
            <person name="Kim J.S."/>
            <person name="Ahn B.O."/>
            <person name="Rhee S.Y."/>
            <person name="Sohng J.K."/>
        </authorList>
    </citation>
    <scope>NUCLEOTIDE SEQUENCE</scope>
    <source>
        <tissue evidence="2">Leaf</tissue>
    </source>
</reference>
<evidence type="ECO:0000313" key="3">
    <source>
        <dbReference type="Proteomes" id="UP000634136"/>
    </source>
</evidence>
<sequence>MLKKALKVKLPVGVSFYKPSLNPTTSNSTTSTKTPKIDELSPKALLL</sequence>
<dbReference type="EMBL" id="JAAIUW010000009">
    <property type="protein sequence ID" value="KAF7816259.1"/>
    <property type="molecule type" value="Genomic_DNA"/>
</dbReference>